<keyword evidence="3" id="KW-1185">Reference proteome</keyword>
<dbReference type="OMA" id="TTCECGQ"/>
<gene>
    <name evidence="2" type="ORF">NECHADRAFT_53332</name>
</gene>
<dbReference type="HOGENOM" id="CLU_002639_8_3_1"/>
<dbReference type="Proteomes" id="UP000005206">
    <property type="component" value="Chromosome 12"/>
</dbReference>
<dbReference type="STRING" id="660122.C7ZLE8"/>
<dbReference type="AlphaFoldDB" id="C7ZLE8"/>
<accession>C7ZLE8</accession>
<dbReference type="InParanoid" id="C7ZLE8"/>
<evidence type="ECO:0000259" key="1">
    <source>
        <dbReference type="Pfam" id="PF06985"/>
    </source>
</evidence>
<name>C7ZLE8_FUSV7</name>
<dbReference type="InterPro" id="IPR010730">
    <property type="entry name" value="HET"/>
</dbReference>
<evidence type="ECO:0000313" key="3">
    <source>
        <dbReference type="Proteomes" id="UP000005206"/>
    </source>
</evidence>
<dbReference type="EMBL" id="GG698944">
    <property type="protein sequence ID" value="EEU35183.1"/>
    <property type="molecule type" value="Genomic_DNA"/>
</dbReference>
<dbReference type="OrthoDB" id="5347061at2759"/>
<feature type="domain" description="Heterokaryon incompatibility" evidence="1">
    <location>
        <begin position="51"/>
        <end position="202"/>
    </location>
</feature>
<sequence length="302" mass="34398">MLNLCETGHECHRNCRSGGDRILPTRLVSIGDEHGQIRLYETGEDEQGSCAALSHCWGPPEKRPIRTLQGNIESMKSEILWDSLSAVFKDSIWLCRRLGIKFIWIDSLCIIQDDGSDWEVEAAKMAQYYSEARVTVAVDSSPDGTPPFLSNRDERWQPQTASSAPYLVAREHYDRQLQEAHPSFYCPIARHFLPTRAWAMQESILSTRVIHFSPSDVTWECDVETLSEDGFQVWDKVTTHEPSRPFFDIVNTSQDNVEHRKAIWELWMSVVAEFTDRSITYTTDRLPALSGIASRFQGIVGG</sequence>
<dbReference type="GeneID" id="9679288"/>
<evidence type="ECO:0000313" key="2">
    <source>
        <dbReference type="EMBL" id="EEU35183.1"/>
    </source>
</evidence>
<dbReference type="VEuPathDB" id="FungiDB:NECHADRAFT_53332"/>
<organism evidence="2 3">
    <name type="scientific">Fusarium vanettenii (strain ATCC MYA-4622 / CBS 123669 / FGSC 9596 / NRRL 45880 / 77-13-4)</name>
    <name type="common">Fusarium solani subsp. pisi</name>
    <dbReference type="NCBI Taxonomy" id="660122"/>
    <lineage>
        <taxon>Eukaryota</taxon>
        <taxon>Fungi</taxon>
        <taxon>Dikarya</taxon>
        <taxon>Ascomycota</taxon>
        <taxon>Pezizomycotina</taxon>
        <taxon>Sordariomycetes</taxon>
        <taxon>Hypocreomycetidae</taxon>
        <taxon>Hypocreales</taxon>
        <taxon>Nectriaceae</taxon>
        <taxon>Fusarium</taxon>
        <taxon>Fusarium solani species complex</taxon>
        <taxon>Fusarium vanettenii</taxon>
    </lineage>
</organism>
<dbReference type="Pfam" id="PF06985">
    <property type="entry name" value="HET"/>
    <property type="match status" value="1"/>
</dbReference>
<dbReference type="PANTHER" id="PTHR33112:SF16">
    <property type="entry name" value="HETEROKARYON INCOMPATIBILITY DOMAIN-CONTAINING PROTEIN"/>
    <property type="match status" value="1"/>
</dbReference>
<dbReference type="RefSeq" id="XP_003040896.1">
    <property type="nucleotide sequence ID" value="XM_003040850.1"/>
</dbReference>
<dbReference type="PANTHER" id="PTHR33112">
    <property type="entry name" value="DOMAIN PROTEIN, PUTATIVE-RELATED"/>
    <property type="match status" value="1"/>
</dbReference>
<dbReference type="eggNOG" id="ENOG502SICY">
    <property type="taxonomic scope" value="Eukaryota"/>
</dbReference>
<protein>
    <recommendedName>
        <fullName evidence="1">Heterokaryon incompatibility domain-containing protein</fullName>
    </recommendedName>
</protein>
<dbReference type="KEGG" id="nhe:NECHADRAFT_53332"/>
<reference evidence="2 3" key="1">
    <citation type="journal article" date="2009" name="PLoS Genet.">
        <title>The genome of Nectria haematococca: contribution of supernumerary chromosomes to gene expansion.</title>
        <authorList>
            <person name="Coleman J.J."/>
            <person name="Rounsley S.D."/>
            <person name="Rodriguez-Carres M."/>
            <person name="Kuo A."/>
            <person name="Wasmann C.C."/>
            <person name="Grimwood J."/>
            <person name="Schmutz J."/>
            <person name="Taga M."/>
            <person name="White G.J."/>
            <person name="Zhou S."/>
            <person name="Schwartz D.C."/>
            <person name="Freitag M."/>
            <person name="Ma L.J."/>
            <person name="Danchin E.G."/>
            <person name="Henrissat B."/>
            <person name="Coutinho P.M."/>
            <person name="Nelson D.R."/>
            <person name="Straney D."/>
            <person name="Napoli C.A."/>
            <person name="Barker B.M."/>
            <person name="Gribskov M."/>
            <person name="Rep M."/>
            <person name="Kroken S."/>
            <person name="Molnar I."/>
            <person name="Rensing C."/>
            <person name="Kennell J.C."/>
            <person name="Zamora J."/>
            <person name="Farman M.L."/>
            <person name="Selker E.U."/>
            <person name="Salamov A."/>
            <person name="Shapiro H."/>
            <person name="Pangilinan J."/>
            <person name="Lindquist E."/>
            <person name="Lamers C."/>
            <person name="Grigoriev I.V."/>
            <person name="Geiser D.M."/>
            <person name="Covert S.F."/>
            <person name="Temporini E."/>
            <person name="Vanetten H.D."/>
        </authorList>
    </citation>
    <scope>NUCLEOTIDE SEQUENCE [LARGE SCALE GENOMIC DNA]</scope>
    <source>
        <strain evidence="3">ATCC MYA-4622 / CBS 123669 / FGSC 9596 / NRRL 45880 / 77-13-4</strain>
    </source>
</reference>
<proteinExistence type="predicted"/>